<feature type="domain" description="Resolvase HTH" evidence="2">
    <location>
        <begin position="3"/>
        <end position="43"/>
    </location>
</feature>
<evidence type="ECO:0000313" key="3">
    <source>
        <dbReference type="EMBL" id="ERN39914.1"/>
    </source>
</evidence>
<dbReference type="InterPro" id="IPR006120">
    <property type="entry name" value="Resolvase_HTH_dom"/>
</dbReference>
<dbReference type="Proteomes" id="UP000016960">
    <property type="component" value="Unassembled WGS sequence"/>
</dbReference>
<gene>
    <name evidence="3" type="ORF">KR51_00036150</name>
</gene>
<evidence type="ECO:0000259" key="2">
    <source>
        <dbReference type="Pfam" id="PF02796"/>
    </source>
</evidence>
<dbReference type="AlphaFoldDB" id="U5DH77"/>
<feature type="region of interest" description="Disordered" evidence="1">
    <location>
        <begin position="89"/>
        <end position="207"/>
    </location>
</feature>
<dbReference type="OrthoDB" id="482053at2"/>
<evidence type="ECO:0000256" key="1">
    <source>
        <dbReference type="SAM" id="MobiDB-lite"/>
    </source>
</evidence>
<reference evidence="3 4" key="1">
    <citation type="submission" date="2013-05" db="EMBL/GenBank/DDBJ databases">
        <title>Draft genome sequence of Rubidibacter lacunae KORDI 51-2.</title>
        <authorList>
            <person name="Choi D.H."/>
            <person name="Noh J.H."/>
            <person name="Kwon K.-K."/>
            <person name="Lee J.-H."/>
            <person name="Ryu J.-Y."/>
        </authorList>
    </citation>
    <scope>NUCLEOTIDE SEQUENCE [LARGE SCALE GENOMIC DNA]</scope>
    <source>
        <strain evidence="3 4">KORDI 51-2</strain>
    </source>
</reference>
<dbReference type="eggNOG" id="COG2963">
    <property type="taxonomic scope" value="Bacteria"/>
</dbReference>
<accession>U5DH77</accession>
<dbReference type="RefSeq" id="WP_022609245.1">
    <property type="nucleotide sequence ID" value="NZ_ASSJ01000084.1"/>
</dbReference>
<evidence type="ECO:0000313" key="4">
    <source>
        <dbReference type="Proteomes" id="UP000016960"/>
    </source>
</evidence>
<dbReference type="InterPro" id="IPR009057">
    <property type="entry name" value="Homeodomain-like_sf"/>
</dbReference>
<name>U5DH77_9CHRO</name>
<dbReference type="STRING" id="582515.KR51_00036150"/>
<dbReference type="PATRIC" id="fig|582515.4.peg.4069"/>
<organism evidence="3 4">
    <name type="scientific">Rubidibacter lacunae KORDI 51-2</name>
    <dbReference type="NCBI Taxonomy" id="582515"/>
    <lineage>
        <taxon>Bacteria</taxon>
        <taxon>Bacillati</taxon>
        <taxon>Cyanobacteriota</taxon>
        <taxon>Cyanophyceae</taxon>
        <taxon>Oscillatoriophycideae</taxon>
        <taxon>Chroococcales</taxon>
        <taxon>Aphanothecaceae</taxon>
        <taxon>Rubidibacter</taxon>
    </lineage>
</organism>
<dbReference type="SUPFAM" id="SSF46689">
    <property type="entry name" value="Homeodomain-like"/>
    <property type="match status" value="1"/>
</dbReference>
<proteinExistence type="predicted"/>
<keyword evidence="4" id="KW-1185">Reference proteome</keyword>
<protein>
    <submittedName>
        <fullName evidence="3">Helix-turn-helix domain of resolvase</fullName>
    </submittedName>
</protein>
<dbReference type="GO" id="GO:0003677">
    <property type="term" value="F:DNA binding"/>
    <property type="evidence" value="ECO:0007669"/>
    <property type="project" value="InterPro"/>
</dbReference>
<dbReference type="EMBL" id="ASSJ01000084">
    <property type="protein sequence ID" value="ERN39914.1"/>
    <property type="molecule type" value="Genomic_DNA"/>
</dbReference>
<dbReference type="GO" id="GO:0000150">
    <property type="term" value="F:DNA strand exchange activity"/>
    <property type="evidence" value="ECO:0007669"/>
    <property type="project" value="InterPro"/>
</dbReference>
<feature type="compositionally biased region" description="Acidic residues" evidence="1">
    <location>
        <begin position="182"/>
        <end position="207"/>
    </location>
</feature>
<dbReference type="Pfam" id="PF02796">
    <property type="entry name" value="HTH_7"/>
    <property type="match status" value="1"/>
</dbReference>
<dbReference type="InParanoid" id="U5DH77"/>
<sequence>MSPKKLSDTDQQEVVRLYRKTDETTSTLAKRFQVGNSTVSRILKRFIAEDEYGQLVRQKQRHGRNAHRSIDADNSVSEAVDAEVTPPMTVIASKPPADAATTEGQPSVRRRRRSSLSSASDERSTQTELLLVPKAEPDVQEEEPTFPARPILKRDRLAAADATDSADGEDFSTLREMYGSDIDFDDADDHDVDEDDLDDDDDSLLDGESEGLHARATSESVRVLPFAAAEFPRTCYLVVDKTGDLISPPLKDFSDLGTIPDLEEQQKTLPVFDNHRVARRFATNRFQRVIKVPDGQMLRKTRSHLEAKGITRLLLDGRVYSLSAPD</sequence>
<comment type="caution">
    <text evidence="3">The sequence shown here is derived from an EMBL/GenBank/DDBJ whole genome shotgun (WGS) entry which is preliminary data.</text>
</comment>